<dbReference type="EMBL" id="BAABJP010000015">
    <property type="protein sequence ID" value="GAA5157170.1"/>
    <property type="molecule type" value="Genomic_DNA"/>
</dbReference>
<dbReference type="Pfam" id="PF16925">
    <property type="entry name" value="TetR_C_13"/>
    <property type="match status" value="1"/>
</dbReference>
<dbReference type="InterPro" id="IPR009057">
    <property type="entry name" value="Homeodomain-like_sf"/>
</dbReference>
<keyword evidence="7" id="KW-1185">Reference proteome</keyword>
<keyword evidence="1" id="KW-0805">Transcription regulation</keyword>
<gene>
    <name evidence="6" type="ORF">GCM10023321_35000</name>
</gene>
<organism evidence="6 7">
    <name type="scientific">Pseudonocardia eucalypti</name>
    <dbReference type="NCBI Taxonomy" id="648755"/>
    <lineage>
        <taxon>Bacteria</taxon>
        <taxon>Bacillati</taxon>
        <taxon>Actinomycetota</taxon>
        <taxon>Actinomycetes</taxon>
        <taxon>Pseudonocardiales</taxon>
        <taxon>Pseudonocardiaceae</taxon>
        <taxon>Pseudonocardia</taxon>
    </lineage>
</organism>
<dbReference type="InterPro" id="IPR011075">
    <property type="entry name" value="TetR_C"/>
</dbReference>
<dbReference type="Pfam" id="PF00440">
    <property type="entry name" value="TetR_N"/>
    <property type="match status" value="1"/>
</dbReference>
<evidence type="ECO:0000313" key="6">
    <source>
        <dbReference type="EMBL" id="GAA5157170.1"/>
    </source>
</evidence>
<dbReference type="SUPFAM" id="SSF46689">
    <property type="entry name" value="Homeodomain-like"/>
    <property type="match status" value="1"/>
</dbReference>
<name>A0ABP9Q5K3_9PSEU</name>
<feature type="DNA-binding region" description="H-T-H motif" evidence="4">
    <location>
        <begin position="29"/>
        <end position="48"/>
    </location>
</feature>
<keyword evidence="3" id="KW-0804">Transcription</keyword>
<dbReference type="SUPFAM" id="SSF48498">
    <property type="entry name" value="Tetracyclin repressor-like, C-terminal domain"/>
    <property type="match status" value="1"/>
</dbReference>
<sequence length="196" mass="21075">MARTREFDPDQVLERAMRLFWLKGYSATSISDLVEHLGIGRASLYATFGTKHELYLAALDRYIQQHDPDVLELLAMPGPVLPAIRALLDGYLAPPPADDPKGCMVVNAAVECPPDDHAVRRRIDLSWGSLETALTSALLRARAQGEIPAGADAAQLARFLMVLMQGMRVTGSAEGGARRAGDAAILALRTLGSPTA</sequence>
<dbReference type="RefSeq" id="WP_185059385.1">
    <property type="nucleotide sequence ID" value="NZ_BAABJP010000015.1"/>
</dbReference>
<dbReference type="Gene3D" id="1.10.357.10">
    <property type="entry name" value="Tetracycline Repressor, domain 2"/>
    <property type="match status" value="1"/>
</dbReference>
<evidence type="ECO:0000256" key="4">
    <source>
        <dbReference type="PROSITE-ProRule" id="PRU00335"/>
    </source>
</evidence>
<dbReference type="PRINTS" id="PR00455">
    <property type="entry name" value="HTHTETR"/>
</dbReference>
<dbReference type="InterPro" id="IPR036271">
    <property type="entry name" value="Tet_transcr_reg_TetR-rel_C_sf"/>
</dbReference>
<comment type="caution">
    <text evidence="6">The sequence shown here is derived from an EMBL/GenBank/DDBJ whole genome shotgun (WGS) entry which is preliminary data.</text>
</comment>
<evidence type="ECO:0000259" key="5">
    <source>
        <dbReference type="PROSITE" id="PS50977"/>
    </source>
</evidence>
<keyword evidence="2 4" id="KW-0238">DNA-binding</keyword>
<dbReference type="InterPro" id="IPR001647">
    <property type="entry name" value="HTH_TetR"/>
</dbReference>
<evidence type="ECO:0000256" key="1">
    <source>
        <dbReference type="ARBA" id="ARBA00023015"/>
    </source>
</evidence>
<feature type="domain" description="HTH tetR-type" evidence="5">
    <location>
        <begin position="6"/>
        <end position="66"/>
    </location>
</feature>
<dbReference type="Proteomes" id="UP001428817">
    <property type="component" value="Unassembled WGS sequence"/>
</dbReference>
<dbReference type="PANTHER" id="PTHR47506:SF1">
    <property type="entry name" value="HTH-TYPE TRANSCRIPTIONAL REGULATOR YJDC"/>
    <property type="match status" value="1"/>
</dbReference>
<protein>
    <submittedName>
        <fullName evidence="6">TetR/AcrR family transcriptional regulator</fullName>
    </submittedName>
</protein>
<evidence type="ECO:0000256" key="3">
    <source>
        <dbReference type="ARBA" id="ARBA00023163"/>
    </source>
</evidence>
<dbReference type="Gene3D" id="1.10.10.60">
    <property type="entry name" value="Homeodomain-like"/>
    <property type="match status" value="1"/>
</dbReference>
<proteinExistence type="predicted"/>
<reference evidence="7" key="1">
    <citation type="journal article" date="2019" name="Int. J. Syst. Evol. Microbiol.">
        <title>The Global Catalogue of Microorganisms (GCM) 10K type strain sequencing project: providing services to taxonomists for standard genome sequencing and annotation.</title>
        <authorList>
            <consortium name="The Broad Institute Genomics Platform"/>
            <consortium name="The Broad Institute Genome Sequencing Center for Infectious Disease"/>
            <person name="Wu L."/>
            <person name="Ma J."/>
        </authorList>
    </citation>
    <scope>NUCLEOTIDE SEQUENCE [LARGE SCALE GENOMIC DNA]</scope>
    <source>
        <strain evidence="7">JCM 18303</strain>
    </source>
</reference>
<dbReference type="PANTHER" id="PTHR47506">
    <property type="entry name" value="TRANSCRIPTIONAL REGULATORY PROTEIN"/>
    <property type="match status" value="1"/>
</dbReference>
<evidence type="ECO:0000313" key="7">
    <source>
        <dbReference type="Proteomes" id="UP001428817"/>
    </source>
</evidence>
<dbReference type="PROSITE" id="PS50977">
    <property type="entry name" value="HTH_TETR_2"/>
    <property type="match status" value="1"/>
</dbReference>
<accession>A0ABP9Q5K3</accession>
<evidence type="ECO:0000256" key="2">
    <source>
        <dbReference type="ARBA" id="ARBA00023125"/>
    </source>
</evidence>